<feature type="compositionally biased region" description="Basic and acidic residues" evidence="1">
    <location>
        <begin position="79"/>
        <end position="98"/>
    </location>
</feature>
<name>A0AAD8U967_GLOAC</name>
<organism evidence="2 3">
    <name type="scientific">Glomerella acutata</name>
    <name type="common">Colletotrichum acutatum</name>
    <dbReference type="NCBI Taxonomy" id="27357"/>
    <lineage>
        <taxon>Eukaryota</taxon>
        <taxon>Fungi</taxon>
        <taxon>Dikarya</taxon>
        <taxon>Ascomycota</taxon>
        <taxon>Pezizomycotina</taxon>
        <taxon>Sordariomycetes</taxon>
        <taxon>Hypocreomycetidae</taxon>
        <taxon>Glomerellales</taxon>
        <taxon>Glomerellaceae</taxon>
        <taxon>Colletotrichum</taxon>
        <taxon>Colletotrichum acutatum species complex</taxon>
    </lineage>
</organism>
<proteinExistence type="predicted"/>
<dbReference type="EMBL" id="JAHMHS010000191">
    <property type="protein sequence ID" value="KAK1708696.1"/>
    <property type="molecule type" value="Genomic_DNA"/>
</dbReference>
<gene>
    <name evidence="2" type="ORF">BDZ83DRAFT_154014</name>
</gene>
<accession>A0AAD8U967</accession>
<protein>
    <submittedName>
        <fullName evidence="2">Uncharacterized protein</fullName>
    </submittedName>
</protein>
<dbReference type="RefSeq" id="XP_060358378.1">
    <property type="nucleotide sequence ID" value="XM_060501344.1"/>
</dbReference>
<feature type="compositionally biased region" description="Polar residues" evidence="1">
    <location>
        <begin position="69"/>
        <end position="78"/>
    </location>
</feature>
<evidence type="ECO:0000256" key="1">
    <source>
        <dbReference type="SAM" id="MobiDB-lite"/>
    </source>
</evidence>
<dbReference type="AlphaFoldDB" id="A0AAD8U967"/>
<feature type="region of interest" description="Disordered" evidence="1">
    <location>
        <begin position="36"/>
        <end position="98"/>
    </location>
</feature>
<evidence type="ECO:0000313" key="2">
    <source>
        <dbReference type="EMBL" id="KAK1708696.1"/>
    </source>
</evidence>
<keyword evidence="3" id="KW-1185">Reference proteome</keyword>
<reference evidence="2" key="1">
    <citation type="submission" date="2021-12" db="EMBL/GenBank/DDBJ databases">
        <title>Comparative genomics, transcriptomics and evolutionary studies reveal genomic signatures of adaptation to plant cell wall in hemibiotrophic fungi.</title>
        <authorList>
            <consortium name="DOE Joint Genome Institute"/>
            <person name="Baroncelli R."/>
            <person name="Diaz J.F."/>
            <person name="Benocci T."/>
            <person name="Peng M."/>
            <person name="Battaglia E."/>
            <person name="Haridas S."/>
            <person name="Andreopoulos W."/>
            <person name="Labutti K."/>
            <person name="Pangilinan J."/>
            <person name="Floch G.L."/>
            <person name="Makela M.R."/>
            <person name="Henrissat B."/>
            <person name="Grigoriev I.V."/>
            <person name="Crouch J.A."/>
            <person name="De Vries R.P."/>
            <person name="Sukno S.A."/>
            <person name="Thon M.R."/>
        </authorList>
    </citation>
    <scope>NUCLEOTIDE SEQUENCE</scope>
    <source>
        <strain evidence="2">CBS 112980</strain>
    </source>
</reference>
<comment type="caution">
    <text evidence="2">The sequence shown here is derived from an EMBL/GenBank/DDBJ whole genome shotgun (WGS) entry which is preliminary data.</text>
</comment>
<evidence type="ECO:0000313" key="3">
    <source>
        <dbReference type="Proteomes" id="UP001244207"/>
    </source>
</evidence>
<dbReference type="Proteomes" id="UP001244207">
    <property type="component" value="Unassembled WGS sequence"/>
</dbReference>
<sequence length="142" mass="15725">MPMPCLSSSLSMPCSHPIHIEVPHCPSPRLHPIPSHPIHAPRPIPSHHASSLTHPSPIPTVQRCGPQSAVHNSRTAPSTEKKEGSNKKKSQDPGGYIKKEPLCPTRCIFHLKSSVQPLLWYCCCIRALCPHLRWRLMNSGFG</sequence>
<dbReference type="GeneID" id="85385243"/>